<dbReference type="EMBL" id="JBGFUD010004076">
    <property type="protein sequence ID" value="MFH4979331.1"/>
    <property type="molecule type" value="Genomic_DNA"/>
</dbReference>
<organism evidence="1 2">
    <name type="scientific">Gnathostoma spinigerum</name>
    <dbReference type="NCBI Taxonomy" id="75299"/>
    <lineage>
        <taxon>Eukaryota</taxon>
        <taxon>Metazoa</taxon>
        <taxon>Ecdysozoa</taxon>
        <taxon>Nematoda</taxon>
        <taxon>Chromadorea</taxon>
        <taxon>Rhabditida</taxon>
        <taxon>Spirurina</taxon>
        <taxon>Gnathostomatomorpha</taxon>
        <taxon>Gnathostomatoidea</taxon>
        <taxon>Gnathostomatidae</taxon>
        <taxon>Gnathostoma</taxon>
    </lineage>
</organism>
<name>A0ABD6EPH6_9BILA</name>
<protein>
    <submittedName>
        <fullName evidence="1">Uncharacterized protein</fullName>
    </submittedName>
</protein>
<gene>
    <name evidence="1" type="ORF">AB6A40_006040</name>
</gene>
<dbReference type="Proteomes" id="UP001608902">
    <property type="component" value="Unassembled WGS sequence"/>
</dbReference>
<sequence length="112" mass="12669">MTFRFRHSSIDIAYVKPTGLGSAHFSGRGFGTLSTSNTVVSVQDFDIGLQWKMIRWFSGQKLQCGVSRNTEYSNFYEAVNNEKSGLSKGESEIDILASDDYNRVLCSRRRQD</sequence>
<evidence type="ECO:0000313" key="2">
    <source>
        <dbReference type="Proteomes" id="UP001608902"/>
    </source>
</evidence>
<evidence type="ECO:0000313" key="1">
    <source>
        <dbReference type="EMBL" id="MFH4979331.1"/>
    </source>
</evidence>
<keyword evidence="2" id="KW-1185">Reference proteome</keyword>
<dbReference type="AlphaFoldDB" id="A0ABD6EPH6"/>
<accession>A0ABD6EPH6</accession>
<comment type="caution">
    <text evidence="1">The sequence shown here is derived from an EMBL/GenBank/DDBJ whole genome shotgun (WGS) entry which is preliminary data.</text>
</comment>
<reference evidence="1 2" key="1">
    <citation type="submission" date="2024-08" db="EMBL/GenBank/DDBJ databases">
        <title>Gnathostoma spinigerum genome.</title>
        <authorList>
            <person name="Gonzalez-Bertolin B."/>
            <person name="Monzon S."/>
            <person name="Zaballos A."/>
            <person name="Jimenez P."/>
            <person name="Dekumyoy P."/>
            <person name="Varona S."/>
            <person name="Cuesta I."/>
            <person name="Sumanam S."/>
            <person name="Adisakwattana P."/>
            <person name="Gasser R.B."/>
            <person name="Hernandez-Gonzalez A."/>
            <person name="Young N.D."/>
            <person name="Perteguer M.J."/>
        </authorList>
    </citation>
    <scope>NUCLEOTIDE SEQUENCE [LARGE SCALE GENOMIC DNA]</scope>
    <source>
        <strain evidence="1">AL3</strain>
        <tissue evidence="1">Liver</tissue>
    </source>
</reference>
<proteinExistence type="predicted"/>